<dbReference type="InterPro" id="IPR042529">
    <property type="entry name" value="IF_2B-like_C"/>
</dbReference>
<evidence type="ECO:0000256" key="1">
    <source>
        <dbReference type="ARBA" id="ARBA00007251"/>
    </source>
</evidence>
<proteinExistence type="inferred from homology"/>
<dbReference type="GO" id="GO:0019509">
    <property type="term" value="P:L-methionine salvage from methylthioadenosine"/>
    <property type="evidence" value="ECO:0007669"/>
    <property type="project" value="TreeGrafter"/>
</dbReference>
<dbReference type="GO" id="GO:0046523">
    <property type="term" value="F:S-methyl-5-thioribose-1-phosphate isomerase activity"/>
    <property type="evidence" value="ECO:0007669"/>
    <property type="project" value="TreeGrafter"/>
</dbReference>
<name>A0A6P4ENT9_DRORH</name>
<dbReference type="PANTHER" id="PTHR43475:SF1">
    <property type="entry name" value="METHYLTHIORIBOSE-1-PHOSPHATE ISOMERASE"/>
    <property type="match status" value="1"/>
</dbReference>
<feature type="region of interest" description="Disordered" evidence="3">
    <location>
        <begin position="106"/>
        <end position="133"/>
    </location>
</feature>
<sequence length="133" mass="14312">MILVLVLEHVYCTETPPYNQGARLTAYELVHEKFPATFALLRAKNVAAVVVGADRVAANGDTANKIGTYQIAVVAKHHGVPFYVAAPLTSIDLAIPSGDHIIIEERPDREMTPASLRRASTAGIPPSMSLPPR</sequence>
<dbReference type="InterPro" id="IPR037171">
    <property type="entry name" value="NagB/RpiA_transferase-like"/>
</dbReference>
<dbReference type="SUPFAM" id="SSF100950">
    <property type="entry name" value="NagB/RpiA/CoA transferase-like"/>
    <property type="match status" value="1"/>
</dbReference>
<reference evidence="4" key="1">
    <citation type="submission" date="2025-08" db="UniProtKB">
        <authorList>
            <consortium name="RefSeq"/>
        </authorList>
    </citation>
    <scope>IDENTIFICATION</scope>
</reference>
<dbReference type="InterPro" id="IPR000649">
    <property type="entry name" value="IF-2B-related"/>
</dbReference>
<dbReference type="RefSeq" id="XP_016979767.1">
    <property type="nucleotide sequence ID" value="XM_017124278.1"/>
</dbReference>
<dbReference type="PANTHER" id="PTHR43475">
    <property type="entry name" value="METHYLTHIORIBOSE-1-PHOSPHATE ISOMERASE"/>
    <property type="match status" value="1"/>
</dbReference>
<protein>
    <submittedName>
        <fullName evidence="4">Methylthioribose-1-phosphate isomerase-like</fullName>
    </submittedName>
</protein>
<comment type="similarity">
    <text evidence="1 2">Belongs to the eIF-2B alpha/beta/delta subunits family.</text>
</comment>
<accession>A0A6P4ENT9</accession>
<dbReference type="OrthoDB" id="2461at2759"/>
<organism evidence="4">
    <name type="scientific">Drosophila rhopaloa</name>
    <name type="common">Fruit fly</name>
    <dbReference type="NCBI Taxonomy" id="1041015"/>
    <lineage>
        <taxon>Eukaryota</taxon>
        <taxon>Metazoa</taxon>
        <taxon>Ecdysozoa</taxon>
        <taxon>Arthropoda</taxon>
        <taxon>Hexapoda</taxon>
        <taxon>Insecta</taxon>
        <taxon>Pterygota</taxon>
        <taxon>Neoptera</taxon>
        <taxon>Endopterygota</taxon>
        <taxon>Diptera</taxon>
        <taxon>Brachycera</taxon>
        <taxon>Muscomorpha</taxon>
        <taxon>Ephydroidea</taxon>
        <taxon>Drosophilidae</taxon>
        <taxon>Drosophila</taxon>
        <taxon>Sophophora</taxon>
    </lineage>
</organism>
<evidence type="ECO:0000256" key="3">
    <source>
        <dbReference type="SAM" id="MobiDB-lite"/>
    </source>
</evidence>
<dbReference type="AlphaFoldDB" id="A0A6P4ENT9"/>
<gene>
    <name evidence="4" type="primary">LOC108045088</name>
</gene>
<evidence type="ECO:0000313" key="4">
    <source>
        <dbReference type="RefSeq" id="XP_016979767.1"/>
    </source>
</evidence>
<evidence type="ECO:0000256" key="2">
    <source>
        <dbReference type="RuleBase" id="RU003814"/>
    </source>
</evidence>
<dbReference type="Pfam" id="PF01008">
    <property type="entry name" value="IF-2B"/>
    <property type="match status" value="1"/>
</dbReference>
<dbReference type="Gene3D" id="3.40.50.10470">
    <property type="entry name" value="Translation initiation factor eif-2b, domain 2"/>
    <property type="match status" value="1"/>
</dbReference>